<accession>A0A433QB67</accession>
<reference evidence="1 2" key="1">
    <citation type="journal article" date="2018" name="New Phytol.">
        <title>Phylogenomics of Endogonaceae and evolution of mycorrhizas within Mucoromycota.</title>
        <authorList>
            <person name="Chang Y."/>
            <person name="Desiro A."/>
            <person name="Na H."/>
            <person name="Sandor L."/>
            <person name="Lipzen A."/>
            <person name="Clum A."/>
            <person name="Barry K."/>
            <person name="Grigoriev I.V."/>
            <person name="Martin F.M."/>
            <person name="Stajich J.E."/>
            <person name="Smith M.E."/>
            <person name="Bonito G."/>
            <person name="Spatafora J.W."/>
        </authorList>
    </citation>
    <scope>NUCLEOTIDE SEQUENCE [LARGE SCALE GENOMIC DNA]</scope>
    <source>
        <strain evidence="1 2">AD002</strain>
    </source>
</reference>
<name>A0A433QB67_9FUNG</name>
<gene>
    <name evidence="1" type="ORF">BC938DRAFT_483780</name>
</gene>
<evidence type="ECO:0000313" key="2">
    <source>
        <dbReference type="Proteomes" id="UP000274822"/>
    </source>
</evidence>
<organism evidence="1 2">
    <name type="scientific">Jimgerdemannia flammicorona</name>
    <dbReference type="NCBI Taxonomy" id="994334"/>
    <lineage>
        <taxon>Eukaryota</taxon>
        <taxon>Fungi</taxon>
        <taxon>Fungi incertae sedis</taxon>
        <taxon>Mucoromycota</taxon>
        <taxon>Mucoromycotina</taxon>
        <taxon>Endogonomycetes</taxon>
        <taxon>Endogonales</taxon>
        <taxon>Endogonaceae</taxon>
        <taxon>Jimgerdemannia</taxon>
    </lineage>
</organism>
<evidence type="ECO:0000313" key="1">
    <source>
        <dbReference type="EMBL" id="RUS27046.1"/>
    </source>
</evidence>
<dbReference type="AlphaFoldDB" id="A0A433QB67"/>
<keyword evidence="2" id="KW-1185">Reference proteome</keyword>
<comment type="caution">
    <text evidence="1">The sequence shown here is derived from an EMBL/GenBank/DDBJ whole genome shotgun (WGS) entry which is preliminary data.</text>
</comment>
<dbReference type="Proteomes" id="UP000274822">
    <property type="component" value="Unassembled WGS sequence"/>
</dbReference>
<protein>
    <submittedName>
        <fullName evidence="1">Uncharacterized protein</fullName>
    </submittedName>
</protein>
<dbReference type="EMBL" id="RBNJ01009162">
    <property type="protein sequence ID" value="RUS27046.1"/>
    <property type="molecule type" value="Genomic_DNA"/>
</dbReference>
<sequence>MNKSENIRAFLHRTSGRRCAKSQTISPCRRGWLSLSSSVNASHTTVSLGRSRITSRIPIHPTVTISSRSVGRSIHVVLIPLRLRVHLGIGQVTAAALTTFFRLFCYLTPIAGAIIGTDQLSNRASPCRF</sequence>
<proteinExistence type="predicted"/>